<dbReference type="EMBL" id="KN847321">
    <property type="protein sequence ID" value="KIW52551.1"/>
    <property type="molecule type" value="Genomic_DNA"/>
</dbReference>
<dbReference type="Pfam" id="PF11951">
    <property type="entry name" value="Fungal_trans_2"/>
    <property type="match status" value="1"/>
</dbReference>
<proteinExistence type="predicted"/>
<dbReference type="OrthoDB" id="4158087at2759"/>
<feature type="compositionally biased region" description="Polar residues" evidence="1">
    <location>
        <begin position="58"/>
        <end position="74"/>
    </location>
</feature>
<sequence length="512" mass="57701">MAEAILFPSQPMFMVDRGWQRSRKKKTKNTVRVAESEVQINGVPEITITLAKPRSSKSKSLTRTAEVQQRNVKAQSMEHEPPTSKQKHVSRTAKQVTARTKTQRLGQTSTTLANAVPTSDLRRPSVLSIGMTGSSSSLYTVIDPEVSDFQRFINYYPTRLASALLPVSKHVRFNSNPIQDVWFPAAMNDEVLLHVILFCSALHQSCMLDCSDFSDSKVLLKVILDRLNRRMQARRYSDETIGAISCLALCENQLGNHAKWAMHTTGMSEMIQSRGGIAAIPEEMQLKLYRADIIGAVDTLSSPRLPRPIRTSKSLYRAINVDIPPTVSLISELADADLTPNLFDIFIDLSYFCQALNVAAKTQIAVDSRTYEEDVFCIQYDLITSVRASQRGIECACRLAALVFMQSIMKEIPFIKTSSGIISRELQRSLWCLEVEREPGSLIFWTLVMGALVSSRTNEKEWYRDKLRAMASWPGNLVNWQNAKAKLQEIVWIESLQDPFGQQLWHEVFGCS</sequence>
<evidence type="ECO:0008006" key="4">
    <source>
        <dbReference type="Google" id="ProtNLM"/>
    </source>
</evidence>
<dbReference type="Proteomes" id="UP000054342">
    <property type="component" value="Unassembled WGS sequence"/>
</dbReference>
<gene>
    <name evidence="2" type="ORF">PV05_08181</name>
</gene>
<accession>A0A0D2BJF1</accession>
<dbReference type="PANTHER" id="PTHR37540:SF5">
    <property type="entry name" value="TRANSCRIPTION FACTOR DOMAIN-CONTAINING PROTEIN"/>
    <property type="match status" value="1"/>
</dbReference>
<feature type="compositionally biased region" description="Polar residues" evidence="1">
    <location>
        <begin position="92"/>
        <end position="105"/>
    </location>
</feature>
<dbReference type="InterPro" id="IPR021858">
    <property type="entry name" value="Fun_TF"/>
</dbReference>
<reference evidence="2 3" key="1">
    <citation type="submission" date="2015-01" db="EMBL/GenBank/DDBJ databases">
        <title>The Genome Sequence of Exophiala xenobiotica CBS118157.</title>
        <authorList>
            <consortium name="The Broad Institute Genomics Platform"/>
            <person name="Cuomo C."/>
            <person name="de Hoog S."/>
            <person name="Gorbushina A."/>
            <person name="Stielow B."/>
            <person name="Teixiera M."/>
            <person name="Abouelleil A."/>
            <person name="Chapman S.B."/>
            <person name="Priest M."/>
            <person name="Young S.K."/>
            <person name="Wortman J."/>
            <person name="Nusbaum C."/>
            <person name="Birren B."/>
        </authorList>
    </citation>
    <scope>NUCLEOTIDE SEQUENCE [LARGE SCALE GENOMIC DNA]</scope>
    <source>
        <strain evidence="2 3">CBS 118157</strain>
    </source>
</reference>
<keyword evidence="3" id="KW-1185">Reference proteome</keyword>
<name>A0A0D2BJF1_9EURO</name>
<dbReference type="RefSeq" id="XP_013313135.1">
    <property type="nucleotide sequence ID" value="XM_013457681.1"/>
</dbReference>
<feature type="region of interest" description="Disordered" evidence="1">
    <location>
        <begin position="54"/>
        <end position="105"/>
    </location>
</feature>
<evidence type="ECO:0000313" key="2">
    <source>
        <dbReference type="EMBL" id="KIW52551.1"/>
    </source>
</evidence>
<dbReference type="GeneID" id="25330089"/>
<organism evidence="2 3">
    <name type="scientific">Exophiala xenobiotica</name>
    <dbReference type="NCBI Taxonomy" id="348802"/>
    <lineage>
        <taxon>Eukaryota</taxon>
        <taxon>Fungi</taxon>
        <taxon>Dikarya</taxon>
        <taxon>Ascomycota</taxon>
        <taxon>Pezizomycotina</taxon>
        <taxon>Eurotiomycetes</taxon>
        <taxon>Chaetothyriomycetidae</taxon>
        <taxon>Chaetothyriales</taxon>
        <taxon>Herpotrichiellaceae</taxon>
        <taxon>Exophiala</taxon>
    </lineage>
</organism>
<dbReference type="HOGENOM" id="CLU_035146_0_0_1"/>
<dbReference type="PANTHER" id="PTHR37540">
    <property type="entry name" value="TRANSCRIPTION FACTOR (ACR-2), PUTATIVE-RELATED-RELATED"/>
    <property type="match status" value="1"/>
</dbReference>
<evidence type="ECO:0000313" key="3">
    <source>
        <dbReference type="Proteomes" id="UP000054342"/>
    </source>
</evidence>
<evidence type="ECO:0000256" key="1">
    <source>
        <dbReference type="SAM" id="MobiDB-lite"/>
    </source>
</evidence>
<dbReference type="AlphaFoldDB" id="A0A0D2BJF1"/>
<dbReference type="STRING" id="348802.A0A0D2BJF1"/>
<protein>
    <recommendedName>
        <fullName evidence="4">Transcription factor domain-containing protein</fullName>
    </recommendedName>
</protein>